<dbReference type="Pfam" id="PF00643">
    <property type="entry name" value="zf-B_box"/>
    <property type="match status" value="1"/>
</dbReference>
<keyword evidence="1" id="KW-0479">Metal-binding</keyword>
<evidence type="ECO:0000256" key="5">
    <source>
        <dbReference type="SAM" id="Coils"/>
    </source>
</evidence>
<dbReference type="InterPro" id="IPR017907">
    <property type="entry name" value="Znf_RING_CS"/>
</dbReference>
<evidence type="ECO:0000313" key="10">
    <source>
        <dbReference type="Proteomes" id="UP000281406"/>
    </source>
</evidence>
<dbReference type="InterPro" id="IPR000315">
    <property type="entry name" value="Znf_B-box"/>
</dbReference>
<evidence type="ECO:0000259" key="8">
    <source>
        <dbReference type="PROSITE" id="PS50089"/>
    </source>
</evidence>
<dbReference type="SUPFAM" id="SSF57845">
    <property type="entry name" value="B-box zinc-binding domain"/>
    <property type="match status" value="1"/>
</dbReference>
<dbReference type="EMBL" id="RJVU01068204">
    <property type="protein sequence ID" value="ROI80400.1"/>
    <property type="molecule type" value="Genomic_DNA"/>
</dbReference>
<feature type="region of interest" description="Disordered" evidence="6">
    <location>
        <begin position="351"/>
        <end position="384"/>
    </location>
</feature>
<evidence type="ECO:0000256" key="2">
    <source>
        <dbReference type="ARBA" id="ARBA00022771"/>
    </source>
</evidence>
<feature type="compositionally biased region" description="Polar residues" evidence="6">
    <location>
        <begin position="351"/>
        <end position="361"/>
    </location>
</feature>
<dbReference type="PANTHER" id="PTHR25465:SF75">
    <property type="entry name" value="E3 UBIQUITIN_ISG15 LIGASE TRIM25-RELATED"/>
    <property type="match status" value="1"/>
</dbReference>
<keyword evidence="2 4" id="KW-0863">Zinc-finger</keyword>
<dbReference type="Pfam" id="PF13445">
    <property type="entry name" value="zf-RING_UBOX"/>
    <property type="match status" value="1"/>
</dbReference>
<dbReference type="PROSITE" id="PS00518">
    <property type="entry name" value="ZF_RING_1"/>
    <property type="match status" value="1"/>
</dbReference>
<dbReference type="OrthoDB" id="6105938at2759"/>
<feature type="compositionally biased region" description="Low complexity" evidence="6">
    <location>
        <begin position="503"/>
        <end position="513"/>
    </location>
</feature>
<keyword evidence="5" id="KW-0175">Coiled coil</keyword>
<dbReference type="Gene3D" id="4.10.830.40">
    <property type="match status" value="1"/>
</dbReference>
<dbReference type="SUPFAM" id="SSF57850">
    <property type="entry name" value="RING/U-box"/>
    <property type="match status" value="1"/>
</dbReference>
<dbReference type="InterPro" id="IPR051051">
    <property type="entry name" value="E3_ubiq-ligase_TRIM/RNF"/>
</dbReference>
<feature type="compositionally biased region" description="Polar residues" evidence="6">
    <location>
        <begin position="596"/>
        <end position="612"/>
    </location>
</feature>
<dbReference type="AlphaFoldDB" id="A0A3N0XMY8"/>
<dbReference type="InterPro" id="IPR027370">
    <property type="entry name" value="Znf-RING_euk"/>
</dbReference>
<keyword evidence="7" id="KW-0472">Membrane</keyword>
<dbReference type="PROSITE" id="PS50089">
    <property type="entry name" value="ZF_RING_2"/>
    <property type="match status" value="1"/>
</dbReference>
<keyword evidence="10" id="KW-1185">Reference proteome</keyword>
<organism evidence="9 10">
    <name type="scientific">Anabarilius grahami</name>
    <name type="common">Kanglang fish</name>
    <name type="synonym">Barilius grahami</name>
    <dbReference type="NCBI Taxonomy" id="495550"/>
    <lineage>
        <taxon>Eukaryota</taxon>
        <taxon>Metazoa</taxon>
        <taxon>Chordata</taxon>
        <taxon>Craniata</taxon>
        <taxon>Vertebrata</taxon>
        <taxon>Euteleostomi</taxon>
        <taxon>Actinopterygii</taxon>
        <taxon>Neopterygii</taxon>
        <taxon>Teleostei</taxon>
        <taxon>Ostariophysi</taxon>
        <taxon>Cypriniformes</taxon>
        <taxon>Xenocyprididae</taxon>
        <taxon>Xenocypridinae</taxon>
        <taxon>Xenocypridinae incertae sedis</taxon>
        <taxon>Anabarilius</taxon>
    </lineage>
</organism>
<dbReference type="Proteomes" id="UP000281406">
    <property type="component" value="Unassembled WGS sequence"/>
</dbReference>
<dbReference type="PANTHER" id="PTHR25465">
    <property type="entry name" value="B-BOX DOMAIN CONTAINING"/>
    <property type="match status" value="1"/>
</dbReference>
<keyword evidence="3" id="KW-0862">Zinc</keyword>
<feature type="compositionally biased region" description="Pro residues" evidence="6">
    <location>
        <begin position="518"/>
        <end position="528"/>
    </location>
</feature>
<dbReference type="CDD" id="cd19769">
    <property type="entry name" value="Bbox2_TRIM16-like"/>
    <property type="match status" value="1"/>
</dbReference>
<feature type="region of interest" description="Disordered" evidence="6">
    <location>
        <begin position="473"/>
        <end position="612"/>
    </location>
</feature>
<dbReference type="Pfam" id="PF25600">
    <property type="entry name" value="TRIM_CC"/>
    <property type="match status" value="1"/>
</dbReference>
<gene>
    <name evidence="9" type="ORF">DPX16_1990</name>
</gene>
<feature type="domain" description="RING-type" evidence="8">
    <location>
        <begin position="14"/>
        <end position="57"/>
    </location>
</feature>
<dbReference type="InterPro" id="IPR013083">
    <property type="entry name" value="Znf_RING/FYVE/PHD"/>
</dbReference>
<sequence>MAESVFDPEGSLNCLICLDLLKEPVTTSCGHSFCMDCIKRCWDLEFYRGFFSCPTCRTTFNQRPALSKTKVLADILEGMKREAPAGPGDVTCDVCKGRKVKAIRSCLVCMASYCRTHVRPHYEPEAFKIHKLVKASPNLQQQICPQHHKALEVYCHDDQKCIFVVCMGNEHSGHKTVSAADAMAKKQEELKVKKRDFIQKTNDIDKEVQQFKKSAVSYKHSAQAAVEHSDKIFSEIICSIQKRQAEVRENIRAQENKEVRDAENHIQTLEKEICELQEENRKLEPLLQTEDHVYFFQHHLHISRTAACATSCMPASTPPPRRCCPGRGLEGASWNMSSGCWCPVIDDDTSPTSYPVPSQQHSDCEDRQPEPTAGNESHSAATYTPAQTRATELNIALEPEQRVPDQSVYLSVSPLVPFSPELSVSPLVPPSPVFPPNLPHPLPLQHSLDSVFCFGLSSAPQFLPQSPAIPVAPSSMPPLSGEATPWALWESSGHGCEKPLAPPSASACSSPPQSEVPTPAPTLLPPSMPAETVGLSASQDSLSTSAPPGSGIAPPTPRTYGPVATLRPSTPSSLASSSLPQAPPPPSVAPARLQPSGSLPSSRGVVTTAMSRPSRSSESLHYIGSLASRWASSLVSPSPPVVPMAAPVVIAPWLLPPVPRTRLPGGGGSVTVTVMFCLFWFAFCHVFLCSVSRHIQSPWTLIGPCPLVNLLSLFVSVYLSSCLGTLDVLVYALDSVFLPADYQVKTYTLLFHVVCLLYPHP</sequence>
<evidence type="ECO:0000256" key="4">
    <source>
        <dbReference type="PROSITE-ProRule" id="PRU00175"/>
    </source>
</evidence>
<evidence type="ECO:0000256" key="3">
    <source>
        <dbReference type="ARBA" id="ARBA00022833"/>
    </source>
</evidence>
<dbReference type="SMART" id="SM00336">
    <property type="entry name" value="BBOX"/>
    <property type="match status" value="1"/>
</dbReference>
<dbReference type="GO" id="GO:0008270">
    <property type="term" value="F:zinc ion binding"/>
    <property type="evidence" value="ECO:0007669"/>
    <property type="project" value="UniProtKB-KW"/>
</dbReference>
<evidence type="ECO:0000313" key="9">
    <source>
        <dbReference type="EMBL" id="ROI80400.1"/>
    </source>
</evidence>
<feature type="compositionally biased region" description="Polar residues" evidence="6">
    <location>
        <begin position="535"/>
        <end position="547"/>
    </location>
</feature>
<feature type="compositionally biased region" description="Polar residues" evidence="6">
    <location>
        <begin position="374"/>
        <end position="384"/>
    </location>
</feature>
<evidence type="ECO:0000256" key="6">
    <source>
        <dbReference type="SAM" id="MobiDB-lite"/>
    </source>
</evidence>
<reference evidence="9 10" key="1">
    <citation type="submission" date="2018-10" db="EMBL/GenBank/DDBJ databases">
        <title>Genome assembly for a Yunnan-Guizhou Plateau 3E fish, Anabarilius grahami (Regan), and its evolutionary and genetic applications.</title>
        <authorList>
            <person name="Jiang W."/>
        </authorList>
    </citation>
    <scope>NUCLEOTIDE SEQUENCE [LARGE SCALE GENOMIC DNA]</scope>
    <source>
        <strain evidence="9">AG-KIZ</strain>
        <tissue evidence="9">Muscle</tissue>
    </source>
</reference>
<dbReference type="GO" id="GO:0016874">
    <property type="term" value="F:ligase activity"/>
    <property type="evidence" value="ECO:0007669"/>
    <property type="project" value="UniProtKB-KW"/>
</dbReference>
<feature type="transmembrane region" description="Helical" evidence="7">
    <location>
        <begin position="708"/>
        <end position="732"/>
    </location>
</feature>
<feature type="compositionally biased region" description="Low complexity" evidence="6">
    <location>
        <begin position="565"/>
        <end position="580"/>
    </location>
</feature>
<accession>A0A3N0XMY8</accession>
<dbReference type="InterPro" id="IPR001841">
    <property type="entry name" value="Znf_RING"/>
</dbReference>
<keyword evidence="7" id="KW-0812">Transmembrane</keyword>
<protein>
    <submittedName>
        <fullName evidence="9">E3 ubiquitin/ISG15 ligase TRIM25</fullName>
    </submittedName>
</protein>
<evidence type="ECO:0000256" key="1">
    <source>
        <dbReference type="ARBA" id="ARBA00022723"/>
    </source>
</evidence>
<dbReference type="Gene3D" id="3.30.160.60">
    <property type="entry name" value="Classic Zinc Finger"/>
    <property type="match status" value="1"/>
</dbReference>
<keyword evidence="9" id="KW-0436">Ligase</keyword>
<evidence type="ECO:0000256" key="7">
    <source>
        <dbReference type="SAM" id="Phobius"/>
    </source>
</evidence>
<dbReference type="Gene3D" id="3.30.40.10">
    <property type="entry name" value="Zinc/RING finger domain, C3HC4 (zinc finger)"/>
    <property type="match status" value="1"/>
</dbReference>
<dbReference type="InterPro" id="IPR058030">
    <property type="entry name" value="TRIM8/14/16/25/29/45/65_CC"/>
</dbReference>
<feature type="transmembrane region" description="Helical" evidence="7">
    <location>
        <begin position="670"/>
        <end position="688"/>
    </location>
</feature>
<proteinExistence type="predicted"/>
<feature type="coiled-coil region" evidence="5">
    <location>
        <begin position="252"/>
        <end position="282"/>
    </location>
</feature>
<keyword evidence="7" id="KW-1133">Transmembrane helix</keyword>
<name>A0A3N0XMY8_ANAGA</name>
<dbReference type="SMART" id="SM00184">
    <property type="entry name" value="RING"/>
    <property type="match status" value="1"/>
</dbReference>
<comment type="caution">
    <text evidence="9">The sequence shown here is derived from an EMBL/GenBank/DDBJ whole genome shotgun (WGS) entry which is preliminary data.</text>
</comment>